<dbReference type="CDD" id="cd06850">
    <property type="entry name" value="biotinyl_domain"/>
    <property type="match status" value="1"/>
</dbReference>
<dbReference type="Pfam" id="PF00289">
    <property type="entry name" value="Biotin_carb_N"/>
    <property type="match status" value="1"/>
</dbReference>
<dbReference type="SUPFAM" id="SSF56059">
    <property type="entry name" value="Glutathione synthetase ATP-binding domain-like"/>
    <property type="match status" value="1"/>
</dbReference>
<evidence type="ECO:0000256" key="3">
    <source>
        <dbReference type="ARBA" id="ARBA00022598"/>
    </source>
</evidence>
<dbReference type="Gene3D" id="2.40.50.100">
    <property type="match status" value="1"/>
</dbReference>
<keyword evidence="5" id="KW-0067">ATP-binding</keyword>
<dbReference type="FunFam" id="2.40.50.100:FF:000003">
    <property type="entry name" value="Acetyl-CoA carboxylase biotin carboxyl carrier protein"/>
    <property type="match status" value="1"/>
</dbReference>
<dbReference type="InterPro" id="IPR001882">
    <property type="entry name" value="Biotin_BS"/>
</dbReference>
<evidence type="ECO:0000259" key="11">
    <source>
        <dbReference type="PROSITE" id="PS50979"/>
    </source>
</evidence>
<dbReference type="PROSITE" id="PS50975">
    <property type="entry name" value="ATP_GRASP"/>
    <property type="match status" value="1"/>
</dbReference>
<organism evidence="12">
    <name type="scientific">mine drainage metagenome</name>
    <dbReference type="NCBI Taxonomy" id="410659"/>
    <lineage>
        <taxon>unclassified sequences</taxon>
        <taxon>metagenomes</taxon>
        <taxon>ecological metagenomes</taxon>
    </lineage>
</organism>
<feature type="domain" description="Biotin carboxylation" evidence="11">
    <location>
        <begin position="1"/>
        <end position="430"/>
    </location>
</feature>
<dbReference type="PROSITE" id="PS50968">
    <property type="entry name" value="BIOTINYL_LIPOYL"/>
    <property type="match status" value="1"/>
</dbReference>
<dbReference type="InterPro" id="IPR011054">
    <property type="entry name" value="Rudment_hybrid_motif"/>
</dbReference>
<evidence type="ECO:0000259" key="10">
    <source>
        <dbReference type="PROSITE" id="PS50975"/>
    </source>
</evidence>
<keyword evidence="3 12" id="KW-0436">Ligase</keyword>
<evidence type="ECO:0000256" key="1">
    <source>
        <dbReference type="ARBA" id="ARBA00001953"/>
    </source>
</evidence>
<keyword evidence="4" id="KW-0547">Nucleotide-binding</keyword>
<evidence type="ECO:0000256" key="8">
    <source>
        <dbReference type="ARBA" id="ARBA00023267"/>
    </source>
</evidence>
<comment type="caution">
    <text evidence="12">The sequence shown here is derived from an EMBL/GenBank/DDBJ whole genome shotgun (WGS) entry which is preliminary data.</text>
</comment>
<evidence type="ECO:0000256" key="2">
    <source>
        <dbReference type="ARBA" id="ARBA00004305"/>
    </source>
</evidence>
<accession>E6PU12</accession>
<feature type="domain" description="Lipoyl-binding" evidence="9">
    <location>
        <begin position="580"/>
        <end position="657"/>
    </location>
</feature>
<dbReference type="InterPro" id="IPR005479">
    <property type="entry name" value="CPAse_ATP-bd"/>
</dbReference>
<dbReference type="EC" id="6.4.1.4" evidence="12"/>
<dbReference type="EMBL" id="CABM01000053">
    <property type="protein sequence ID" value="CBH98419.1"/>
    <property type="molecule type" value="Genomic_DNA"/>
</dbReference>
<dbReference type="PANTHER" id="PTHR18866">
    <property type="entry name" value="CARBOXYLASE:PYRUVATE/ACETYL-COA/PROPIONYL-COA CARBOXYLASE"/>
    <property type="match status" value="1"/>
</dbReference>
<dbReference type="PROSITE" id="PS00867">
    <property type="entry name" value="CPSASE_2"/>
    <property type="match status" value="1"/>
</dbReference>
<dbReference type="FunFam" id="3.30.470.20:FF:000028">
    <property type="entry name" value="Methylcrotonoyl-CoA carboxylase subunit alpha, mitochondrial"/>
    <property type="match status" value="1"/>
</dbReference>
<dbReference type="InterPro" id="IPR005481">
    <property type="entry name" value="BC-like_N"/>
</dbReference>
<keyword evidence="6" id="KW-0809">Transit peptide</keyword>
<protein>
    <submittedName>
        <fullName evidence="12">Acetyl-/propionyl-coenzyme A carboxylase alpha chain</fullName>
        <ecNumber evidence="12">6.4.1.4</ecNumber>
    </submittedName>
</protein>
<feature type="domain" description="ATP-grasp" evidence="10">
    <location>
        <begin position="92"/>
        <end position="294"/>
    </location>
</feature>
<dbReference type="GO" id="GO:0005524">
    <property type="term" value="F:ATP binding"/>
    <property type="evidence" value="ECO:0007669"/>
    <property type="project" value="UniProtKB-KW"/>
</dbReference>
<dbReference type="InterPro" id="IPR016185">
    <property type="entry name" value="PreATP-grasp_dom_sf"/>
</dbReference>
<dbReference type="InterPro" id="IPR011761">
    <property type="entry name" value="ATP-grasp"/>
</dbReference>
<proteinExistence type="predicted"/>
<dbReference type="SUPFAM" id="SSF51246">
    <property type="entry name" value="Rudiment single hybrid motif"/>
    <property type="match status" value="1"/>
</dbReference>
<dbReference type="InterPro" id="IPR011764">
    <property type="entry name" value="Biotin_carboxylation_dom"/>
</dbReference>
<evidence type="ECO:0000313" key="12">
    <source>
        <dbReference type="EMBL" id="CBH98419.1"/>
    </source>
</evidence>
<dbReference type="Pfam" id="PF02786">
    <property type="entry name" value="CPSase_L_D2"/>
    <property type="match status" value="1"/>
</dbReference>
<evidence type="ECO:0000256" key="6">
    <source>
        <dbReference type="ARBA" id="ARBA00022946"/>
    </source>
</evidence>
<dbReference type="InterPro" id="IPR011053">
    <property type="entry name" value="Single_hybrid_motif"/>
</dbReference>
<dbReference type="GO" id="GO:0004485">
    <property type="term" value="F:methylcrotonoyl-CoA carboxylase activity"/>
    <property type="evidence" value="ECO:0007669"/>
    <property type="project" value="UniProtKB-EC"/>
</dbReference>
<keyword evidence="8" id="KW-0092">Biotin</keyword>
<gene>
    <name evidence="12" type="primary">accA</name>
    <name evidence="12" type="ORF">CARN2_3897</name>
</gene>
<evidence type="ECO:0000256" key="4">
    <source>
        <dbReference type="ARBA" id="ARBA00022741"/>
    </source>
</evidence>
<dbReference type="Gene3D" id="3.30.470.20">
    <property type="entry name" value="ATP-grasp fold, B domain"/>
    <property type="match status" value="1"/>
</dbReference>
<dbReference type="SUPFAM" id="SSF52440">
    <property type="entry name" value="PreATP-grasp domain"/>
    <property type="match status" value="1"/>
</dbReference>
<dbReference type="AlphaFoldDB" id="E6PU12"/>
<evidence type="ECO:0000256" key="7">
    <source>
        <dbReference type="ARBA" id="ARBA00023128"/>
    </source>
</evidence>
<dbReference type="InterPro" id="IPR000089">
    <property type="entry name" value="Biotin_lipoyl"/>
</dbReference>
<sequence>MAVYSEADAQAAHVAACDEAICIGPAPAAQSYLDAARILQAARDSGAQAVHPGYGFLSENAAFAQACADAGVVFIGPPPAAIHAMGLKAESKRLMQAAGVPLVPGYHGAEQDDTLLAAEAASIGYPVLIKASAGGGGKGMREVMAAADFAAALGSCRREAKAAFGNDAVLIEKLVAKPRHIEIQVFADSHGHTVALFERDCSLQRRHQKVVEEAPAPGLTPEQRAALAQAAVAAAQAVGYVGAGTVEFIAEGDGAGGIRSFYFMEMNTRLQVEHPVTEMITGLDLVAWQLRVAAGEPLPAAPQMPHGHAVEVRLYAENPAAGFLPSTGRLARLELPPHVAFKVDGNPAALRVDSGVREGDAITPHYDPMIAKLIAWGETRAQALARMAQGLRAVRIVGPDTNAAFLHRLVQSPAFMAGHMDTGLIAREQGTLLAEALAPEHAALAATCALLEAERAQQTLDPWSACDGWSNGVLPARELHWQWGTHALPASLMRGAEGGWRLALAASQPQPLHWHAVPSGPNELALSIRWGEQTLRAHVVRQDDNRDDSRNGSQAAKPARLHVFASDGHAALSLREASTHAASGAGGNGRLSAPMPGRIAAVLVAPGQTVQTGQPLLVLEAMKMEHTLQASDGGVIDAVLVAVGEQIQEGALLLRMRAAEASEQDAAGVTTTGSAA</sequence>
<keyword evidence="7" id="KW-0496">Mitochondrion</keyword>
<dbReference type="GO" id="GO:0046872">
    <property type="term" value="F:metal ion binding"/>
    <property type="evidence" value="ECO:0007669"/>
    <property type="project" value="InterPro"/>
</dbReference>
<dbReference type="PANTHER" id="PTHR18866:SF33">
    <property type="entry name" value="METHYLCROTONOYL-COA CARBOXYLASE SUBUNIT ALPHA, MITOCHONDRIAL-RELATED"/>
    <property type="match status" value="1"/>
</dbReference>
<reference evidence="12" key="1">
    <citation type="submission" date="2009-10" db="EMBL/GenBank/DDBJ databases">
        <title>Diversity of trophic interactions inside an arsenic-rich microbial ecosystem.</title>
        <authorList>
            <person name="Bertin P.N."/>
            <person name="Heinrich-Salmeron A."/>
            <person name="Pelletier E."/>
            <person name="Goulhen-Chollet F."/>
            <person name="Arsene-Ploetze F."/>
            <person name="Gallien S."/>
            <person name="Calteau A."/>
            <person name="Vallenet D."/>
            <person name="Casiot C."/>
            <person name="Chane-Woon-Ming B."/>
            <person name="Giloteaux L."/>
            <person name="Barakat M."/>
            <person name="Bonnefoy V."/>
            <person name="Bruneel O."/>
            <person name="Chandler M."/>
            <person name="Cleiss J."/>
            <person name="Duran R."/>
            <person name="Elbaz-Poulichet F."/>
            <person name="Fonknechten N."/>
            <person name="Lauga B."/>
            <person name="Mornico D."/>
            <person name="Ortet P."/>
            <person name="Schaeffer C."/>
            <person name="Siguier P."/>
            <person name="Alexander Thil Smith A."/>
            <person name="Van Dorsselaer A."/>
            <person name="Weissenbach J."/>
            <person name="Medigue C."/>
            <person name="Le Paslier D."/>
        </authorList>
    </citation>
    <scope>NUCLEOTIDE SEQUENCE</scope>
</reference>
<name>E6PU12_9ZZZZ</name>
<evidence type="ECO:0000256" key="5">
    <source>
        <dbReference type="ARBA" id="ARBA00022840"/>
    </source>
</evidence>
<evidence type="ECO:0000259" key="9">
    <source>
        <dbReference type="PROSITE" id="PS50968"/>
    </source>
</evidence>
<dbReference type="FunFam" id="3.30.1490.20:FF:000003">
    <property type="entry name" value="acetyl-CoA carboxylase isoform X1"/>
    <property type="match status" value="1"/>
</dbReference>
<dbReference type="SUPFAM" id="SSF51230">
    <property type="entry name" value="Single hybrid motif"/>
    <property type="match status" value="1"/>
</dbReference>
<dbReference type="Gene3D" id="3.30.700.40">
    <property type="match status" value="1"/>
</dbReference>
<comment type="cofactor">
    <cofactor evidence="1">
        <name>biotin</name>
        <dbReference type="ChEBI" id="CHEBI:57586"/>
    </cofactor>
</comment>
<dbReference type="Pfam" id="PF02785">
    <property type="entry name" value="Biotin_carb_C"/>
    <property type="match status" value="1"/>
</dbReference>
<dbReference type="InterPro" id="IPR050856">
    <property type="entry name" value="Biotin_carboxylase_complex"/>
</dbReference>
<dbReference type="PROSITE" id="PS50979">
    <property type="entry name" value="BC"/>
    <property type="match status" value="1"/>
</dbReference>
<comment type="subcellular location">
    <subcellularLocation>
        <location evidence="2">Mitochondrion matrix</location>
    </subcellularLocation>
</comment>
<dbReference type="GO" id="GO:0005759">
    <property type="term" value="C:mitochondrial matrix"/>
    <property type="evidence" value="ECO:0007669"/>
    <property type="project" value="UniProtKB-SubCell"/>
</dbReference>
<dbReference type="PROSITE" id="PS00866">
    <property type="entry name" value="CPSASE_1"/>
    <property type="match status" value="1"/>
</dbReference>
<dbReference type="InterPro" id="IPR005482">
    <property type="entry name" value="Biotin_COase_C"/>
</dbReference>
<dbReference type="SMART" id="SM00878">
    <property type="entry name" value="Biotin_carb_C"/>
    <property type="match status" value="1"/>
</dbReference>
<dbReference type="PROSITE" id="PS00188">
    <property type="entry name" value="BIOTIN"/>
    <property type="match status" value="1"/>
</dbReference>
<dbReference type="Pfam" id="PF00364">
    <property type="entry name" value="Biotin_lipoyl"/>
    <property type="match status" value="1"/>
</dbReference>